<evidence type="ECO:0000313" key="2">
    <source>
        <dbReference type="EMBL" id="OLF12573.1"/>
    </source>
</evidence>
<dbReference type="OrthoDB" id="4457504at2"/>
<evidence type="ECO:0000313" key="3">
    <source>
        <dbReference type="Proteomes" id="UP000185596"/>
    </source>
</evidence>
<name>A0A1Q8CDZ1_9PSEU</name>
<keyword evidence="3" id="KW-1185">Reference proteome</keyword>
<dbReference type="InterPro" id="IPR008030">
    <property type="entry name" value="NmrA-like"/>
</dbReference>
<gene>
    <name evidence="2" type="ORF">BU204_28425</name>
</gene>
<comment type="caution">
    <text evidence="2">The sequence shown here is derived from an EMBL/GenBank/DDBJ whole genome shotgun (WGS) entry which is preliminary data.</text>
</comment>
<protein>
    <recommendedName>
        <fullName evidence="1">NmrA-like domain-containing protein</fullName>
    </recommendedName>
</protein>
<dbReference type="Pfam" id="PF05368">
    <property type="entry name" value="NmrA"/>
    <property type="match status" value="1"/>
</dbReference>
<feature type="domain" description="NmrA-like" evidence="1">
    <location>
        <begin position="3"/>
        <end position="234"/>
    </location>
</feature>
<dbReference type="InterPro" id="IPR036291">
    <property type="entry name" value="NAD(P)-bd_dom_sf"/>
</dbReference>
<dbReference type="AlphaFoldDB" id="A0A1Q8CDZ1"/>
<dbReference type="PANTHER" id="PTHR43162">
    <property type="match status" value="1"/>
</dbReference>
<organism evidence="2 3">
    <name type="scientific">Actinophytocola xanthii</name>
    <dbReference type="NCBI Taxonomy" id="1912961"/>
    <lineage>
        <taxon>Bacteria</taxon>
        <taxon>Bacillati</taxon>
        <taxon>Actinomycetota</taxon>
        <taxon>Actinomycetes</taxon>
        <taxon>Pseudonocardiales</taxon>
        <taxon>Pseudonocardiaceae</taxon>
    </lineage>
</organism>
<sequence>MGTITVLGATGNTGRAVTLTLLREGHQVRALGRGAGRLAPLGEAGAEVRVGDPTDVGYLTEAFRGVDAVYTLLPNDPTWPDFRARTARLGTAVVAAAAAAEVGHLVALSSLGAESSMDTGLVTTLHDQEVRLRTLVGTNVLLLRPGLFFESFLPVLAGVRHEGRLTDVVAPEVAVPMVASRDVAAVAAAALSTRDWEGVAVREVLGPRDLTYPEVASILGAAVGQPDLPYLPVPYADMAAGLVAAGMSEEAADLHVRLGRALNEGRVASQGRTSAATTPTDLTDFAPTLAEADRAVPA</sequence>
<dbReference type="InterPro" id="IPR051604">
    <property type="entry name" value="Ergot_Alk_Oxidoreductase"/>
</dbReference>
<evidence type="ECO:0000259" key="1">
    <source>
        <dbReference type="Pfam" id="PF05368"/>
    </source>
</evidence>
<dbReference type="Gene3D" id="3.40.50.720">
    <property type="entry name" value="NAD(P)-binding Rossmann-like Domain"/>
    <property type="match status" value="1"/>
</dbReference>
<dbReference type="Gene3D" id="3.90.25.10">
    <property type="entry name" value="UDP-galactose 4-epimerase, domain 1"/>
    <property type="match status" value="1"/>
</dbReference>
<accession>A0A1Q8CDZ1</accession>
<dbReference type="RefSeq" id="WP_075128849.1">
    <property type="nucleotide sequence ID" value="NZ_MSIE01000059.1"/>
</dbReference>
<proteinExistence type="predicted"/>
<dbReference type="SUPFAM" id="SSF51735">
    <property type="entry name" value="NAD(P)-binding Rossmann-fold domains"/>
    <property type="match status" value="1"/>
</dbReference>
<dbReference type="EMBL" id="MSIE01000059">
    <property type="protein sequence ID" value="OLF12573.1"/>
    <property type="molecule type" value="Genomic_DNA"/>
</dbReference>
<dbReference type="Proteomes" id="UP000185596">
    <property type="component" value="Unassembled WGS sequence"/>
</dbReference>
<reference evidence="2 3" key="1">
    <citation type="submission" date="2016-12" db="EMBL/GenBank/DDBJ databases">
        <title>The draft genome sequence of Actinophytocola sp. 11-183.</title>
        <authorList>
            <person name="Wang W."/>
            <person name="Yuan L."/>
        </authorList>
    </citation>
    <scope>NUCLEOTIDE SEQUENCE [LARGE SCALE GENOMIC DNA]</scope>
    <source>
        <strain evidence="2 3">11-183</strain>
    </source>
</reference>
<dbReference type="STRING" id="1912961.BU204_28425"/>
<dbReference type="PANTHER" id="PTHR43162:SF1">
    <property type="entry name" value="PRESTALK A DIFFERENTIATION PROTEIN A"/>
    <property type="match status" value="1"/>
</dbReference>